<comment type="cofactor">
    <cofactor evidence="7">
        <name>Mg(2+)</name>
        <dbReference type="ChEBI" id="CHEBI:18420"/>
    </cofactor>
    <cofactor evidence="7">
        <name>Mn(2+)</name>
        <dbReference type="ChEBI" id="CHEBI:29035"/>
    </cofactor>
    <text evidence="7">Mg(2+). Can also accept Mn(2+).</text>
</comment>
<dbReference type="InterPro" id="IPR000890">
    <property type="entry name" value="Aliphatic_acid_kin_short-chain"/>
</dbReference>
<evidence type="ECO:0000256" key="1">
    <source>
        <dbReference type="ARBA" id="ARBA00008748"/>
    </source>
</evidence>
<reference evidence="9 10" key="2">
    <citation type="submission" date="2009-02" db="EMBL/GenBank/DDBJ databases">
        <title>Draft genome sequence of Clostridium methylpentosum (DSM 5476).</title>
        <authorList>
            <person name="Sudarsanam P."/>
            <person name="Ley R."/>
            <person name="Guruge J."/>
            <person name="Turnbaugh P.J."/>
            <person name="Mahowald M."/>
            <person name="Liep D."/>
            <person name="Gordon J."/>
        </authorList>
    </citation>
    <scope>NUCLEOTIDE SEQUENCE [LARGE SCALE GENOMIC DNA]</scope>
    <source>
        <strain evidence="9 10">DSM 5476</strain>
    </source>
</reference>
<reference evidence="9 10" key="1">
    <citation type="submission" date="2009-01" db="EMBL/GenBank/DDBJ databases">
        <authorList>
            <person name="Fulton L."/>
            <person name="Clifton S."/>
            <person name="Fulton B."/>
            <person name="Xu J."/>
            <person name="Minx P."/>
            <person name="Pepin K.H."/>
            <person name="Johnson M."/>
            <person name="Bhonagiri V."/>
            <person name="Nash W.E."/>
            <person name="Mardis E.R."/>
            <person name="Wilson R.K."/>
        </authorList>
    </citation>
    <scope>NUCLEOTIDE SEQUENCE [LARGE SCALE GENOMIC DNA]</scope>
    <source>
        <strain evidence="9 10">DSM 5476</strain>
    </source>
</reference>
<dbReference type="Proteomes" id="UP000003340">
    <property type="component" value="Unassembled WGS sequence"/>
</dbReference>
<keyword evidence="5 7" id="KW-0418">Kinase</keyword>
<evidence type="ECO:0000256" key="8">
    <source>
        <dbReference type="RuleBase" id="RU003835"/>
    </source>
</evidence>
<comment type="subunit">
    <text evidence="7">Homodimer.</text>
</comment>
<dbReference type="SUPFAM" id="SSF53067">
    <property type="entry name" value="Actin-like ATPase domain"/>
    <property type="match status" value="2"/>
</dbReference>
<dbReference type="Pfam" id="PF00871">
    <property type="entry name" value="Acetate_kinase"/>
    <property type="match status" value="1"/>
</dbReference>
<dbReference type="HOGENOM" id="CLU_020352_0_1_9"/>
<dbReference type="InterPro" id="IPR043129">
    <property type="entry name" value="ATPase_NBD"/>
</dbReference>
<keyword evidence="2 7" id="KW-0963">Cytoplasm</keyword>
<dbReference type="GO" id="GO:0000287">
    <property type="term" value="F:magnesium ion binding"/>
    <property type="evidence" value="ECO:0007669"/>
    <property type="project" value="UniProtKB-UniRule"/>
</dbReference>
<dbReference type="PANTHER" id="PTHR21060:SF15">
    <property type="entry name" value="ACETATE KINASE-RELATED"/>
    <property type="match status" value="1"/>
</dbReference>
<dbReference type="PANTHER" id="PTHR21060">
    <property type="entry name" value="ACETATE KINASE"/>
    <property type="match status" value="1"/>
</dbReference>
<keyword evidence="10" id="KW-1185">Reference proteome</keyword>
<comment type="pathway">
    <text evidence="7">Metabolic intermediate biosynthesis; acetyl-CoA biosynthesis; acetyl-CoA from acetate: step 1/2.</text>
</comment>
<gene>
    <name evidence="7 9" type="primary">ackA</name>
    <name evidence="9" type="ORF">CLOSTMETH_00023</name>
</gene>
<feature type="binding site" evidence="7">
    <location>
        <begin position="329"/>
        <end position="333"/>
    </location>
    <ligand>
        <name>ATP</name>
        <dbReference type="ChEBI" id="CHEBI:30616"/>
    </ligand>
</feature>
<evidence type="ECO:0000256" key="2">
    <source>
        <dbReference type="ARBA" id="ARBA00022490"/>
    </source>
</evidence>
<evidence type="ECO:0000256" key="3">
    <source>
        <dbReference type="ARBA" id="ARBA00022679"/>
    </source>
</evidence>
<feature type="binding site" evidence="7">
    <location>
        <position position="7"/>
    </location>
    <ligand>
        <name>Mg(2+)</name>
        <dbReference type="ChEBI" id="CHEBI:18420"/>
    </ligand>
</feature>
<evidence type="ECO:0000256" key="7">
    <source>
        <dbReference type="HAMAP-Rule" id="MF_00020"/>
    </source>
</evidence>
<dbReference type="HAMAP" id="MF_00020">
    <property type="entry name" value="Acetate_kinase"/>
    <property type="match status" value="1"/>
</dbReference>
<comment type="similarity">
    <text evidence="1 7 8">Belongs to the acetokinase family.</text>
</comment>
<evidence type="ECO:0000256" key="5">
    <source>
        <dbReference type="ARBA" id="ARBA00022777"/>
    </source>
</evidence>
<evidence type="ECO:0000313" key="9">
    <source>
        <dbReference type="EMBL" id="EEG32285.1"/>
    </source>
</evidence>
<protein>
    <recommendedName>
        <fullName evidence="7">Acetate kinase</fullName>
        <ecNumber evidence="7">2.7.2.1</ecNumber>
    </recommendedName>
    <alternativeName>
        <fullName evidence="7">Acetokinase</fullName>
    </alternativeName>
</protein>
<dbReference type="Gene3D" id="3.30.420.40">
    <property type="match status" value="2"/>
</dbReference>
<dbReference type="NCBIfam" id="TIGR00016">
    <property type="entry name" value="ackA"/>
    <property type="match status" value="1"/>
</dbReference>
<dbReference type="STRING" id="537013.CLOSTMETH_00023"/>
<dbReference type="PROSITE" id="PS01076">
    <property type="entry name" value="ACETATE_KINASE_2"/>
    <property type="match status" value="1"/>
</dbReference>
<dbReference type="PIRSF" id="PIRSF000722">
    <property type="entry name" value="Acetate_prop_kin"/>
    <property type="match status" value="1"/>
</dbReference>
<dbReference type="GO" id="GO:0005737">
    <property type="term" value="C:cytoplasm"/>
    <property type="evidence" value="ECO:0007669"/>
    <property type="project" value="UniProtKB-SubCell"/>
</dbReference>
<evidence type="ECO:0000313" key="10">
    <source>
        <dbReference type="Proteomes" id="UP000003340"/>
    </source>
</evidence>
<feature type="binding site" evidence="7">
    <location>
        <position position="384"/>
    </location>
    <ligand>
        <name>Mg(2+)</name>
        <dbReference type="ChEBI" id="CHEBI:18420"/>
    </ligand>
</feature>
<comment type="function">
    <text evidence="7">Catalyzes the formation of acetyl phosphate from acetate and ATP. Can also catalyze the reverse reaction.</text>
</comment>
<dbReference type="EMBL" id="ACEC01000002">
    <property type="protein sequence ID" value="EEG32285.1"/>
    <property type="molecule type" value="Genomic_DNA"/>
</dbReference>
<dbReference type="AlphaFoldDB" id="C0E8C0"/>
<keyword evidence="7" id="KW-0460">Magnesium</keyword>
<dbReference type="InterPro" id="IPR023865">
    <property type="entry name" value="Aliphatic_acid_kinase_CS"/>
</dbReference>
<comment type="caution">
    <text evidence="9">The sequence shown here is derived from an EMBL/GenBank/DDBJ whole genome shotgun (WGS) entry which is preliminary data.</text>
</comment>
<keyword evidence="3 7" id="KW-0808">Transferase</keyword>
<dbReference type="InterPro" id="IPR004372">
    <property type="entry name" value="Ac/propionate_kinase"/>
</dbReference>
<dbReference type="eggNOG" id="COG0282">
    <property type="taxonomic scope" value="Bacteria"/>
</dbReference>
<dbReference type="GO" id="GO:0006085">
    <property type="term" value="P:acetyl-CoA biosynthetic process"/>
    <property type="evidence" value="ECO:0007669"/>
    <property type="project" value="UniProtKB-UniRule"/>
</dbReference>
<evidence type="ECO:0000256" key="6">
    <source>
        <dbReference type="ARBA" id="ARBA00022840"/>
    </source>
</evidence>
<organism evidence="9 10">
    <name type="scientific">[Clostridium] methylpentosum DSM 5476</name>
    <dbReference type="NCBI Taxonomy" id="537013"/>
    <lineage>
        <taxon>Bacteria</taxon>
        <taxon>Bacillati</taxon>
        <taxon>Bacillota</taxon>
        <taxon>Clostridia</taxon>
        <taxon>Eubacteriales</taxon>
        <taxon>Oscillospiraceae</taxon>
        <taxon>Oscillospiraceae incertae sedis</taxon>
    </lineage>
</organism>
<keyword evidence="4 7" id="KW-0547">Nucleotide-binding</keyword>
<feature type="site" description="Transition state stabilizer" evidence="7">
    <location>
        <position position="178"/>
    </location>
</feature>
<feature type="active site" description="Proton donor/acceptor" evidence="7">
    <location>
        <position position="146"/>
    </location>
</feature>
<comment type="subcellular location">
    <subcellularLocation>
        <location evidence="7">Cytoplasm</location>
    </subcellularLocation>
</comment>
<name>C0E8C0_9FIRM</name>
<accession>C0E8C0</accession>
<dbReference type="UniPathway" id="UPA00340">
    <property type="reaction ID" value="UER00458"/>
</dbReference>
<dbReference type="PROSITE" id="PS01075">
    <property type="entry name" value="ACETATE_KINASE_1"/>
    <property type="match status" value="1"/>
</dbReference>
<keyword evidence="6 7" id="KW-0067">ATP-binding</keyword>
<dbReference type="GO" id="GO:0006083">
    <property type="term" value="P:acetate metabolic process"/>
    <property type="evidence" value="ECO:0007669"/>
    <property type="project" value="TreeGrafter"/>
</dbReference>
<feature type="binding site" evidence="7">
    <location>
        <position position="90"/>
    </location>
    <ligand>
        <name>substrate</name>
    </ligand>
</feature>
<dbReference type="GO" id="GO:0008776">
    <property type="term" value="F:acetate kinase activity"/>
    <property type="evidence" value="ECO:0007669"/>
    <property type="project" value="UniProtKB-UniRule"/>
</dbReference>
<evidence type="ECO:0000256" key="4">
    <source>
        <dbReference type="ARBA" id="ARBA00022741"/>
    </source>
</evidence>
<feature type="binding site" evidence="7">
    <location>
        <begin position="206"/>
        <end position="210"/>
    </location>
    <ligand>
        <name>ATP</name>
        <dbReference type="ChEBI" id="CHEBI:30616"/>
    </ligand>
</feature>
<feature type="binding site" evidence="7">
    <location>
        <begin position="281"/>
        <end position="283"/>
    </location>
    <ligand>
        <name>ATP</name>
        <dbReference type="ChEBI" id="CHEBI:30616"/>
    </ligand>
</feature>
<dbReference type="GO" id="GO:0005524">
    <property type="term" value="F:ATP binding"/>
    <property type="evidence" value="ECO:0007669"/>
    <property type="project" value="UniProtKB-KW"/>
</dbReference>
<sequence>MNILVINSGSSSLKYQFFDMDNNKVLAKGNCERIGIDGVITHKKDGKEDYKKEADLKGHDEAIQLVLDLLMDKEYGVISSLDEIDAVGHRIAHGGEKLRQSSIIGDEELKYLESIQMIAPLHVPPAIKGIVACKKLMDVPQVGVFDTSFYSTMEDYAYIYPLPYDLYEKHQIRRYGFHGTSHRYVASRAAKMLGKDMKDLKIVTCHLGNGSSITAVNQGKAVDTSMGFMPNDGILMGTRCGAVDPSVLMYLINSLGMDPKEVEDIINKKSGLLGVTGVSSDARDVREAAENGDARARLAEKILVHGIKKFIGSYAAEMNGLDVVVFTAGLGENSAILREWVCTDMDFLGIQMDNDKNANSPRGQEIDVSAADSKVKVLVIPTNEEYMIALDTAELAAQDK</sequence>
<proteinExistence type="inferred from homology"/>
<comment type="catalytic activity">
    <reaction evidence="7">
        <text>acetate + ATP = acetyl phosphate + ADP</text>
        <dbReference type="Rhea" id="RHEA:11352"/>
        <dbReference type="ChEBI" id="CHEBI:22191"/>
        <dbReference type="ChEBI" id="CHEBI:30089"/>
        <dbReference type="ChEBI" id="CHEBI:30616"/>
        <dbReference type="ChEBI" id="CHEBI:456216"/>
        <dbReference type="EC" id="2.7.2.1"/>
    </reaction>
</comment>
<keyword evidence="7" id="KW-0479">Metal-binding</keyword>
<dbReference type="EC" id="2.7.2.1" evidence="7"/>
<feature type="site" description="Transition state stabilizer" evidence="7">
    <location>
        <position position="239"/>
    </location>
</feature>
<dbReference type="CDD" id="cd24010">
    <property type="entry name" value="ASKHA_NBD_AcK_PK"/>
    <property type="match status" value="1"/>
</dbReference>
<feature type="binding site" evidence="7">
    <location>
        <position position="14"/>
    </location>
    <ligand>
        <name>ATP</name>
        <dbReference type="ChEBI" id="CHEBI:30616"/>
    </ligand>
</feature>
<dbReference type="PRINTS" id="PR00471">
    <property type="entry name" value="ACETATEKNASE"/>
</dbReference>